<proteinExistence type="predicted"/>
<dbReference type="InterPro" id="IPR027417">
    <property type="entry name" value="P-loop_NTPase"/>
</dbReference>
<name>A0A412X4D7_9BACT</name>
<organism evidence="2 3">
    <name type="scientific">Butyricimonas virosa</name>
    <dbReference type="NCBI Taxonomy" id="544645"/>
    <lineage>
        <taxon>Bacteria</taxon>
        <taxon>Pseudomonadati</taxon>
        <taxon>Bacteroidota</taxon>
        <taxon>Bacteroidia</taxon>
        <taxon>Bacteroidales</taxon>
        <taxon>Odoribacteraceae</taxon>
        <taxon>Butyricimonas</taxon>
    </lineage>
</organism>
<dbReference type="AlphaFoldDB" id="A0A412X4D7"/>
<evidence type="ECO:0000313" key="2">
    <source>
        <dbReference type="EMBL" id="RGV35390.1"/>
    </source>
</evidence>
<comment type="caution">
    <text evidence="2">The sequence shown here is derived from an EMBL/GenBank/DDBJ whole genome shotgun (WGS) entry which is preliminary data.</text>
</comment>
<accession>A0A412X4D7</accession>
<evidence type="ECO:0000259" key="1">
    <source>
        <dbReference type="PROSITE" id="PS51192"/>
    </source>
</evidence>
<dbReference type="EMBL" id="QRZA01000004">
    <property type="protein sequence ID" value="RGV35390.1"/>
    <property type="molecule type" value="Genomic_DNA"/>
</dbReference>
<protein>
    <recommendedName>
        <fullName evidence="1">Helicase ATP-binding domain-containing protein</fullName>
    </recommendedName>
</protein>
<dbReference type="PROSITE" id="PS51192">
    <property type="entry name" value="HELICASE_ATP_BIND_1"/>
    <property type="match status" value="1"/>
</dbReference>
<dbReference type="Proteomes" id="UP000283589">
    <property type="component" value="Unassembled WGS sequence"/>
</dbReference>
<dbReference type="InterPro" id="IPR014001">
    <property type="entry name" value="Helicase_ATP-bd"/>
</dbReference>
<dbReference type="SUPFAM" id="SSF52540">
    <property type="entry name" value="P-loop containing nucleoside triphosphate hydrolases"/>
    <property type="match status" value="1"/>
</dbReference>
<dbReference type="RefSeq" id="WP_118259037.1">
    <property type="nucleotide sequence ID" value="NZ_CALBWO010000040.1"/>
</dbReference>
<reference evidence="2 3" key="1">
    <citation type="submission" date="2018-08" db="EMBL/GenBank/DDBJ databases">
        <title>A genome reference for cultivated species of the human gut microbiota.</title>
        <authorList>
            <person name="Zou Y."/>
            <person name="Xue W."/>
            <person name="Luo G."/>
        </authorList>
    </citation>
    <scope>NUCLEOTIDE SEQUENCE [LARGE SCALE GENOMIC DNA]</scope>
    <source>
        <strain evidence="2 3">AF14-49</strain>
    </source>
</reference>
<evidence type="ECO:0000313" key="3">
    <source>
        <dbReference type="Proteomes" id="UP000283589"/>
    </source>
</evidence>
<gene>
    <name evidence="2" type="ORF">DWW18_04765</name>
</gene>
<dbReference type="Gene3D" id="3.40.50.300">
    <property type="entry name" value="P-loop containing nucleotide triphosphate hydrolases"/>
    <property type="match status" value="1"/>
</dbReference>
<sequence>MFFVNKKEIRDLNYNKHLSETGFLETLDFNARFKISIEAPTGCGKSYYLLDYLKRNNIPFLYATDTLFLMEGLANRHGIPYYCAADRSKEEERQLITVYQHIPRFIRKGMTLIIDESHSLVTDYSWRRETVENTLTAMTGYDRVILLSGTPLLSNDSAYNGIEQVRAIPNEVSKRKLWVTRFSQNLEGAILQLAGMIKEEGYIPVLSLLDKSDKLDTIIERLPNHGFNKIAVINSLTNKKTRGKDVKGEGEMENDIEVEGDPGYYDQLITTGKVDADIIITTYRQGYDIKGDNYKLIIAPSKNRHSYTDIIQVMNRFRDCTTSEGYLLCNNLYEEQEFNYQQVYSTILNKITQKTRTEFNRIQTLEKDYRAIKLDQQLNCNYFSRFIYSTLYMNHQKIANTTYNNMNNVAYNNLYRMKRILETFNIDMELSKDCMDLKEEIEVKEKKKYTQEEIDIAVDTFFHDYAYPKEKGMPVLLDIKERPIYQTINEYYETFHTIGVPSCQVINKLKRYLITPQKMKSIKKVIIIKFGTDPSIKAYRLMLLRAFNVGERLTSPEICKRINNCRQQVGDSILKEKTAVEFFNLLFKTKRVKMNVEGKETWGREIEKTF</sequence>
<feature type="domain" description="Helicase ATP-binding" evidence="1">
    <location>
        <begin position="37"/>
        <end position="169"/>
    </location>
</feature>